<dbReference type="GO" id="GO:0032991">
    <property type="term" value="C:protein-containing complex"/>
    <property type="evidence" value="ECO:0007669"/>
    <property type="project" value="TreeGrafter"/>
</dbReference>
<dbReference type="PROSITE" id="PS01186">
    <property type="entry name" value="EGF_2"/>
    <property type="match status" value="2"/>
</dbReference>
<dbReference type="EMBL" id="UYYF01000229">
    <property type="protein sequence ID" value="VDM97181.1"/>
    <property type="molecule type" value="Genomic_DNA"/>
</dbReference>
<accession>A0A0N5CN83</accession>
<feature type="domain" description="EGF-like" evidence="6">
    <location>
        <begin position="84"/>
        <end position="120"/>
    </location>
</feature>
<reference evidence="7 8" key="2">
    <citation type="submission" date="2018-11" db="EMBL/GenBank/DDBJ databases">
        <authorList>
            <consortium name="Pathogen Informatics"/>
        </authorList>
    </citation>
    <scope>NUCLEOTIDE SEQUENCE [LARGE SCALE GENOMIC DNA]</scope>
</reference>
<name>A0A0N5CN83_THECL</name>
<dbReference type="PANTHER" id="PTHR24049:SF22">
    <property type="entry name" value="DROSOPHILA CRUMBS HOMOLOG"/>
    <property type="match status" value="1"/>
</dbReference>
<dbReference type="OrthoDB" id="10040561at2759"/>
<dbReference type="STRING" id="103827.A0A0N5CN83"/>
<feature type="disulfide bond" evidence="5">
    <location>
        <begin position="148"/>
        <end position="157"/>
    </location>
</feature>
<evidence type="ECO:0000256" key="3">
    <source>
        <dbReference type="ARBA" id="ARBA00022737"/>
    </source>
</evidence>
<evidence type="ECO:0000259" key="6">
    <source>
        <dbReference type="PROSITE" id="PS50026"/>
    </source>
</evidence>
<dbReference type="PROSITE" id="PS00022">
    <property type="entry name" value="EGF_1"/>
    <property type="match status" value="2"/>
</dbReference>
<dbReference type="PANTHER" id="PTHR24049">
    <property type="entry name" value="CRUMBS FAMILY MEMBER"/>
    <property type="match status" value="1"/>
</dbReference>
<dbReference type="SMART" id="SM00181">
    <property type="entry name" value="EGF"/>
    <property type="match status" value="2"/>
</dbReference>
<evidence type="ECO:0000313" key="7">
    <source>
        <dbReference type="EMBL" id="VDM97181.1"/>
    </source>
</evidence>
<evidence type="ECO:0000256" key="4">
    <source>
        <dbReference type="ARBA" id="ARBA00023157"/>
    </source>
</evidence>
<dbReference type="GO" id="GO:0005886">
    <property type="term" value="C:plasma membrane"/>
    <property type="evidence" value="ECO:0007669"/>
    <property type="project" value="TreeGrafter"/>
</dbReference>
<dbReference type="InterPro" id="IPR051022">
    <property type="entry name" value="Notch_Cell-Fate_Det"/>
</dbReference>
<feature type="disulfide bond" evidence="5">
    <location>
        <begin position="110"/>
        <end position="119"/>
    </location>
</feature>
<dbReference type="SUPFAM" id="SSF57196">
    <property type="entry name" value="EGF/Laminin"/>
    <property type="match status" value="2"/>
</dbReference>
<dbReference type="WBParaSite" id="TCLT_0000163301-mRNA-1">
    <property type="protein sequence ID" value="TCLT_0000163301-mRNA-1"/>
    <property type="gene ID" value="TCLT_0000163301"/>
</dbReference>
<dbReference type="PROSITE" id="PS50026">
    <property type="entry name" value="EGF_3"/>
    <property type="match status" value="2"/>
</dbReference>
<dbReference type="GO" id="GO:0007157">
    <property type="term" value="P:heterophilic cell-cell adhesion via plasma membrane cell adhesion molecules"/>
    <property type="evidence" value="ECO:0007669"/>
    <property type="project" value="TreeGrafter"/>
</dbReference>
<dbReference type="Proteomes" id="UP000276776">
    <property type="component" value="Unassembled WGS sequence"/>
</dbReference>
<keyword evidence="3" id="KW-0677">Repeat</keyword>
<protein>
    <submittedName>
        <fullName evidence="9">EGF-like domain-containing protein</fullName>
    </submittedName>
</protein>
<dbReference type="GO" id="GO:0045197">
    <property type="term" value="P:establishment or maintenance of epithelial cell apical/basal polarity"/>
    <property type="evidence" value="ECO:0007669"/>
    <property type="project" value="TreeGrafter"/>
</dbReference>
<feature type="domain" description="EGF-like" evidence="6">
    <location>
        <begin position="121"/>
        <end position="158"/>
    </location>
</feature>
<evidence type="ECO:0000313" key="9">
    <source>
        <dbReference type="WBParaSite" id="TCLT_0000163301-mRNA-1"/>
    </source>
</evidence>
<keyword evidence="1 5" id="KW-0245">EGF-like domain</keyword>
<dbReference type="Pfam" id="PF23106">
    <property type="entry name" value="EGF_Teneurin"/>
    <property type="match status" value="1"/>
</dbReference>
<evidence type="ECO:0000256" key="5">
    <source>
        <dbReference type="PROSITE-ProRule" id="PRU00076"/>
    </source>
</evidence>
<gene>
    <name evidence="7" type="ORF">TCLT_LOCUS1634</name>
</gene>
<keyword evidence="4 5" id="KW-1015">Disulfide bond</keyword>
<evidence type="ECO:0000313" key="8">
    <source>
        <dbReference type="Proteomes" id="UP000276776"/>
    </source>
</evidence>
<dbReference type="InterPro" id="IPR000742">
    <property type="entry name" value="EGF"/>
</dbReference>
<sequence>MSAVKLNAVQLDIVYVLLSWIGSKKYFVCSCSIPYYGRQCEYEYIIPDFMDLFAAKLNYRCEMSFSNLHYCKFKTLFVFISVSLEDECSYEDCNNRGTCLGTRDAVFCACNFGYSGSRCEIDLPCESLIHCSGHGICFGQQDRFFCLCHPGFFGIHCQHTMFSIKDTKGLVHTKVN</sequence>
<dbReference type="CDD" id="cd00054">
    <property type="entry name" value="EGF_CA"/>
    <property type="match status" value="1"/>
</dbReference>
<proteinExistence type="predicted"/>
<reference evidence="9" key="1">
    <citation type="submission" date="2017-02" db="UniProtKB">
        <authorList>
            <consortium name="WormBaseParasite"/>
        </authorList>
    </citation>
    <scope>IDENTIFICATION</scope>
</reference>
<comment type="caution">
    <text evidence="5">Lacks conserved residue(s) required for the propagation of feature annotation.</text>
</comment>
<evidence type="ECO:0000256" key="2">
    <source>
        <dbReference type="ARBA" id="ARBA00022729"/>
    </source>
</evidence>
<keyword evidence="8" id="KW-1185">Reference proteome</keyword>
<dbReference type="Gene3D" id="2.10.25.10">
    <property type="entry name" value="Laminin"/>
    <property type="match status" value="2"/>
</dbReference>
<evidence type="ECO:0000256" key="1">
    <source>
        <dbReference type="ARBA" id="ARBA00022536"/>
    </source>
</evidence>
<keyword evidence="2" id="KW-0732">Signal</keyword>
<organism evidence="9">
    <name type="scientific">Thelazia callipaeda</name>
    <name type="common">Oriental eyeworm</name>
    <name type="synonym">Parasitic nematode</name>
    <dbReference type="NCBI Taxonomy" id="103827"/>
    <lineage>
        <taxon>Eukaryota</taxon>
        <taxon>Metazoa</taxon>
        <taxon>Ecdysozoa</taxon>
        <taxon>Nematoda</taxon>
        <taxon>Chromadorea</taxon>
        <taxon>Rhabditida</taxon>
        <taxon>Spirurina</taxon>
        <taxon>Spiruromorpha</taxon>
        <taxon>Thelazioidea</taxon>
        <taxon>Thelaziidae</taxon>
        <taxon>Thelazia</taxon>
    </lineage>
</organism>
<dbReference type="AlphaFoldDB" id="A0A0N5CN83"/>